<accession>A0ABU6P126</accession>
<keyword evidence="1" id="KW-1133">Transmembrane helix</keyword>
<proteinExistence type="predicted"/>
<gene>
    <name evidence="2" type="ORF">P9271_17260</name>
</gene>
<reference evidence="2 3" key="1">
    <citation type="submission" date="2023-03" db="EMBL/GenBank/DDBJ databases">
        <title>Bacillus Genome Sequencing.</title>
        <authorList>
            <person name="Dunlap C."/>
        </authorList>
    </citation>
    <scope>NUCLEOTIDE SEQUENCE [LARGE SCALE GENOMIC DNA]</scope>
    <source>
        <strain evidence="2 3">NRS-1717</strain>
    </source>
</reference>
<evidence type="ECO:0008006" key="4">
    <source>
        <dbReference type="Google" id="ProtNLM"/>
    </source>
</evidence>
<keyword evidence="1" id="KW-0472">Membrane</keyword>
<sequence>MNISLRKAARAVIGANFLILLTFLTLPVLLLTNDISILQPAIDFLNKD</sequence>
<dbReference type="EMBL" id="JARTFS010000013">
    <property type="protein sequence ID" value="MED4403058.1"/>
    <property type="molecule type" value="Genomic_DNA"/>
</dbReference>
<evidence type="ECO:0000256" key="1">
    <source>
        <dbReference type="SAM" id="Phobius"/>
    </source>
</evidence>
<evidence type="ECO:0000313" key="3">
    <source>
        <dbReference type="Proteomes" id="UP001342826"/>
    </source>
</evidence>
<keyword evidence="1" id="KW-0812">Transmembrane</keyword>
<protein>
    <recommendedName>
        <fullName evidence="4">ABC transporter permease</fullName>
    </recommendedName>
</protein>
<organism evidence="2 3">
    <name type="scientific">Metabacillus fastidiosus</name>
    <dbReference type="NCBI Taxonomy" id="1458"/>
    <lineage>
        <taxon>Bacteria</taxon>
        <taxon>Bacillati</taxon>
        <taxon>Bacillota</taxon>
        <taxon>Bacilli</taxon>
        <taxon>Bacillales</taxon>
        <taxon>Bacillaceae</taxon>
        <taxon>Metabacillus</taxon>
    </lineage>
</organism>
<dbReference type="Proteomes" id="UP001342826">
    <property type="component" value="Unassembled WGS sequence"/>
</dbReference>
<dbReference type="RefSeq" id="WP_328015629.1">
    <property type="nucleotide sequence ID" value="NZ_JARTFS010000013.1"/>
</dbReference>
<comment type="caution">
    <text evidence="2">The sequence shown here is derived from an EMBL/GenBank/DDBJ whole genome shotgun (WGS) entry which is preliminary data.</text>
</comment>
<feature type="transmembrane region" description="Helical" evidence="1">
    <location>
        <begin position="12"/>
        <end position="31"/>
    </location>
</feature>
<keyword evidence="3" id="KW-1185">Reference proteome</keyword>
<evidence type="ECO:0000313" key="2">
    <source>
        <dbReference type="EMBL" id="MED4403058.1"/>
    </source>
</evidence>
<name>A0ABU6P126_9BACI</name>